<gene>
    <name evidence="1" type="ORF">MELLADRAFT_92517</name>
</gene>
<evidence type="ECO:0000313" key="1">
    <source>
        <dbReference type="EMBL" id="EGG11071.1"/>
    </source>
</evidence>
<dbReference type="Proteomes" id="UP000001072">
    <property type="component" value="Unassembled WGS sequence"/>
</dbReference>
<sequence length="198" mass="22505">MPMSPSSYALPLKICIPDRLTHVQLLLPWNPSPLQSSRIPLEYLLLPPRSALKAAPLNITFIRPLSCYTLLSGFRLPWPPCGCLDELTPFVVSDKCIFRHLNSAFGSSHIASSAYQKWPTKDFYSCTSSIKKQSFAPIPRFYDRFARQNRYELPSEFPLTSPYPGIVHHLSGPNILALTQYLHINDPDWSMLHLADHI</sequence>
<reference evidence="2" key="1">
    <citation type="journal article" date="2011" name="Proc. Natl. Acad. Sci. U.S.A.">
        <title>Obligate biotrophy features unraveled by the genomic analysis of rust fungi.</title>
        <authorList>
            <person name="Duplessis S."/>
            <person name="Cuomo C.A."/>
            <person name="Lin Y.-C."/>
            <person name="Aerts A."/>
            <person name="Tisserant E."/>
            <person name="Veneault-Fourrey C."/>
            <person name="Joly D.L."/>
            <person name="Hacquard S."/>
            <person name="Amselem J."/>
            <person name="Cantarel B.L."/>
            <person name="Chiu R."/>
            <person name="Coutinho P.M."/>
            <person name="Feau N."/>
            <person name="Field M."/>
            <person name="Frey P."/>
            <person name="Gelhaye E."/>
            <person name="Goldberg J."/>
            <person name="Grabherr M.G."/>
            <person name="Kodira C.D."/>
            <person name="Kohler A."/>
            <person name="Kuees U."/>
            <person name="Lindquist E.A."/>
            <person name="Lucas S.M."/>
            <person name="Mago R."/>
            <person name="Mauceli E."/>
            <person name="Morin E."/>
            <person name="Murat C."/>
            <person name="Pangilinan J.L."/>
            <person name="Park R."/>
            <person name="Pearson M."/>
            <person name="Quesneville H."/>
            <person name="Rouhier N."/>
            <person name="Sakthikumar S."/>
            <person name="Salamov A.A."/>
            <person name="Schmutz J."/>
            <person name="Selles B."/>
            <person name="Shapiro H."/>
            <person name="Tanguay P."/>
            <person name="Tuskan G.A."/>
            <person name="Henrissat B."/>
            <person name="Van de Peer Y."/>
            <person name="Rouze P."/>
            <person name="Ellis J.G."/>
            <person name="Dodds P.N."/>
            <person name="Schein J.E."/>
            <person name="Zhong S."/>
            <person name="Hamelin R.C."/>
            <person name="Grigoriev I.V."/>
            <person name="Szabo L.J."/>
            <person name="Martin F."/>
        </authorList>
    </citation>
    <scope>NUCLEOTIDE SEQUENCE [LARGE SCALE GENOMIC DNA]</scope>
    <source>
        <strain evidence="2">98AG31 / pathotype 3-4-7</strain>
    </source>
</reference>
<evidence type="ECO:0000313" key="2">
    <source>
        <dbReference type="Proteomes" id="UP000001072"/>
    </source>
</evidence>
<proteinExistence type="predicted"/>
<dbReference type="EMBL" id="GL883093">
    <property type="protein sequence ID" value="EGG11071.1"/>
    <property type="molecule type" value="Genomic_DNA"/>
</dbReference>
<dbReference type="VEuPathDB" id="FungiDB:MELLADRAFT_92517"/>
<protein>
    <submittedName>
        <fullName evidence="1">Uncharacterized protein</fullName>
    </submittedName>
</protein>
<dbReference type="eggNOG" id="ENOG502S6X3">
    <property type="taxonomic scope" value="Eukaryota"/>
</dbReference>
<keyword evidence="2" id="KW-1185">Reference proteome</keyword>
<dbReference type="HOGENOM" id="CLU_119149_0_0_1"/>
<accession>F4R8R3</accession>
<dbReference type="InParanoid" id="F4R8R3"/>
<dbReference type="KEGG" id="mlr:MELLADRAFT_92517"/>
<organism evidence="2">
    <name type="scientific">Melampsora larici-populina (strain 98AG31 / pathotype 3-4-7)</name>
    <name type="common">Poplar leaf rust fungus</name>
    <dbReference type="NCBI Taxonomy" id="747676"/>
    <lineage>
        <taxon>Eukaryota</taxon>
        <taxon>Fungi</taxon>
        <taxon>Dikarya</taxon>
        <taxon>Basidiomycota</taxon>
        <taxon>Pucciniomycotina</taxon>
        <taxon>Pucciniomycetes</taxon>
        <taxon>Pucciniales</taxon>
        <taxon>Melampsoraceae</taxon>
        <taxon>Melampsora</taxon>
    </lineage>
</organism>
<name>F4R8R3_MELLP</name>
<dbReference type="AlphaFoldDB" id="F4R8R3"/>